<proteinExistence type="predicted"/>
<protein>
    <recommendedName>
        <fullName evidence="3">CobQ/CobB/MinD/ParA nucleotide binding domain-containing protein</fullName>
    </recommendedName>
</protein>
<reference evidence="1" key="1">
    <citation type="submission" date="2012-02" db="EMBL/GenBank/DDBJ databases">
        <title>Whole genome shotgun sequence of Gordonia otitidis NBRC 100426.</title>
        <authorList>
            <person name="Yoshida I."/>
            <person name="Hosoyama A."/>
            <person name="Tsuchikane K."/>
            <person name="Katsumata H."/>
            <person name="Yamazaki S."/>
            <person name="Fujita N."/>
        </authorList>
    </citation>
    <scope>NUCLEOTIDE SEQUENCE [LARGE SCALE GENOMIC DNA]</scope>
    <source>
        <strain evidence="1">NBRC 100426</strain>
    </source>
</reference>
<dbReference type="Proteomes" id="UP000005038">
    <property type="component" value="Unassembled WGS sequence"/>
</dbReference>
<evidence type="ECO:0000313" key="2">
    <source>
        <dbReference type="Proteomes" id="UP000005038"/>
    </source>
</evidence>
<dbReference type="SUPFAM" id="SSF52540">
    <property type="entry name" value="P-loop containing nucleoside triphosphate hydrolases"/>
    <property type="match status" value="1"/>
</dbReference>
<dbReference type="EMBL" id="BAFB01000123">
    <property type="protein sequence ID" value="GAB34794.1"/>
    <property type="molecule type" value="Genomic_DNA"/>
</dbReference>
<keyword evidence="2" id="KW-1185">Reference proteome</keyword>
<dbReference type="AlphaFoldDB" id="H5TMT6"/>
<comment type="caution">
    <text evidence="1">The sequence shown here is derived from an EMBL/GenBank/DDBJ whole genome shotgun (WGS) entry which is preliminary data.</text>
</comment>
<sequence length="238" mass="24648">MTDNLQGATPRAAAQSSAVVVVGSAGGVGTSVISALLAEYRAATTLGAASWWVDASGNDCDIELRLQGRGDPALLRTELGTGLHLAPEGVPLVDTVEDVWRVGASPVVDAGARLLTTLADLTDEVFTANTVTPVIVLGPRPDLLNRARPFLGEWRKAGVLERAVVVINNPLPIPDQGSLGKLVIDTVGASVAAVIGFEYEPVLASGLSMGRPAQEKFSPSTWVSLRELADAVQAPAVP</sequence>
<dbReference type="RefSeq" id="WP_007239023.1">
    <property type="nucleotide sequence ID" value="NZ_BAFB01000123.1"/>
</dbReference>
<dbReference type="OrthoDB" id="4380420at2"/>
<organism evidence="1 2">
    <name type="scientific">Gordonia otitidis (strain DSM 44809 / CCUG 52243 / JCM 12355 / NBRC 100426 / IFM 10032)</name>
    <dbReference type="NCBI Taxonomy" id="1108044"/>
    <lineage>
        <taxon>Bacteria</taxon>
        <taxon>Bacillati</taxon>
        <taxon>Actinomycetota</taxon>
        <taxon>Actinomycetes</taxon>
        <taxon>Mycobacteriales</taxon>
        <taxon>Gordoniaceae</taxon>
        <taxon>Gordonia</taxon>
    </lineage>
</organism>
<gene>
    <name evidence="1" type="ORF">GOOTI_123_00080</name>
</gene>
<dbReference type="STRING" id="1108044.GOOTI_123_00080"/>
<accession>H5TMT6</accession>
<dbReference type="InterPro" id="IPR027417">
    <property type="entry name" value="P-loop_NTPase"/>
</dbReference>
<evidence type="ECO:0008006" key="3">
    <source>
        <dbReference type="Google" id="ProtNLM"/>
    </source>
</evidence>
<name>H5TMT6_GORO1</name>
<evidence type="ECO:0000313" key="1">
    <source>
        <dbReference type="EMBL" id="GAB34794.1"/>
    </source>
</evidence>